<sequence>MNYYLNAQTSFPHMHHKKQ</sequence>
<reference evidence="1" key="2">
    <citation type="journal article" date="2015" name="Fish Shellfish Immunol.">
        <title>Early steps in the European eel (Anguilla anguilla)-Vibrio vulnificus interaction in the gills: Role of the RtxA13 toxin.</title>
        <authorList>
            <person name="Callol A."/>
            <person name="Pajuelo D."/>
            <person name="Ebbesson L."/>
            <person name="Teles M."/>
            <person name="MacKenzie S."/>
            <person name="Amaro C."/>
        </authorList>
    </citation>
    <scope>NUCLEOTIDE SEQUENCE</scope>
</reference>
<organism evidence="1">
    <name type="scientific">Anguilla anguilla</name>
    <name type="common">European freshwater eel</name>
    <name type="synonym">Muraena anguilla</name>
    <dbReference type="NCBI Taxonomy" id="7936"/>
    <lineage>
        <taxon>Eukaryota</taxon>
        <taxon>Metazoa</taxon>
        <taxon>Chordata</taxon>
        <taxon>Craniata</taxon>
        <taxon>Vertebrata</taxon>
        <taxon>Euteleostomi</taxon>
        <taxon>Actinopterygii</taxon>
        <taxon>Neopterygii</taxon>
        <taxon>Teleostei</taxon>
        <taxon>Anguilliformes</taxon>
        <taxon>Anguillidae</taxon>
        <taxon>Anguilla</taxon>
    </lineage>
</organism>
<accession>A0A0E9PYE9</accession>
<evidence type="ECO:0000313" key="1">
    <source>
        <dbReference type="EMBL" id="JAH09661.1"/>
    </source>
</evidence>
<name>A0A0E9PYE9_ANGAN</name>
<dbReference type="EMBL" id="GBXM01098916">
    <property type="protein sequence ID" value="JAH09661.1"/>
    <property type="molecule type" value="Transcribed_RNA"/>
</dbReference>
<reference evidence="1" key="1">
    <citation type="submission" date="2014-11" db="EMBL/GenBank/DDBJ databases">
        <authorList>
            <person name="Amaro Gonzalez C."/>
        </authorList>
    </citation>
    <scope>NUCLEOTIDE SEQUENCE</scope>
</reference>
<proteinExistence type="predicted"/>
<dbReference type="AlphaFoldDB" id="A0A0E9PYE9"/>
<protein>
    <submittedName>
        <fullName evidence="1">Uncharacterized protein</fullName>
    </submittedName>
</protein>